<organism evidence="1 2">
    <name type="scientific">Shimia abyssi</name>
    <dbReference type="NCBI Taxonomy" id="1662395"/>
    <lineage>
        <taxon>Bacteria</taxon>
        <taxon>Pseudomonadati</taxon>
        <taxon>Pseudomonadota</taxon>
        <taxon>Alphaproteobacteria</taxon>
        <taxon>Rhodobacterales</taxon>
        <taxon>Roseobacteraceae</taxon>
    </lineage>
</organism>
<dbReference type="OrthoDB" id="7724949at2"/>
<evidence type="ECO:0000313" key="1">
    <source>
        <dbReference type="EMBL" id="PSL17584.1"/>
    </source>
</evidence>
<dbReference type="AlphaFoldDB" id="A0A2P8F793"/>
<dbReference type="EMBL" id="PYGJ01000016">
    <property type="protein sequence ID" value="PSL17584.1"/>
    <property type="molecule type" value="Genomic_DNA"/>
</dbReference>
<evidence type="ECO:0000313" key="2">
    <source>
        <dbReference type="Proteomes" id="UP000240418"/>
    </source>
</evidence>
<comment type="caution">
    <text evidence="1">The sequence shown here is derived from an EMBL/GenBank/DDBJ whole genome shotgun (WGS) entry which is preliminary data.</text>
</comment>
<gene>
    <name evidence="1" type="ORF">CLV88_11631</name>
</gene>
<name>A0A2P8F793_9RHOB</name>
<protein>
    <submittedName>
        <fullName evidence="1">Plasmid stabilization system protein ParE</fullName>
    </submittedName>
</protein>
<dbReference type="InterPro" id="IPR035093">
    <property type="entry name" value="RelE/ParE_toxin_dom_sf"/>
</dbReference>
<dbReference type="Proteomes" id="UP000240418">
    <property type="component" value="Unassembled WGS sequence"/>
</dbReference>
<reference evidence="1 2" key="1">
    <citation type="submission" date="2018-03" db="EMBL/GenBank/DDBJ databases">
        <title>Genomic Encyclopedia of Archaeal and Bacterial Type Strains, Phase II (KMG-II): from individual species to whole genera.</title>
        <authorList>
            <person name="Goeker M."/>
        </authorList>
    </citation>
    <scope>NUCLEOTIDE SEQUENCE [LARGE SCALE GENOMIC DNA]</scope>
    <source>
        <strain evidence="1 2">DSM 100673</strain>
    </source>
</reference>
<keyword evidence="2" id="KW-1185">Reference proteome</keyword>
<dbReference type="RefSeq" id="WP_106609917.1">
    <property type="nucleotide sequence ID" value="NZ_PYGJ01000016.1"/>
</dbReference>
<proteinExistence type="predicted"/>
<dbReference type="Gene3D" id="3.30.2310.20">
    <property type="entry name" value="RelE-like"/>
    <property type="match status" value="1"/>
</dbReference>
<sequence>MPWEIEFSASAERDLEHLFFHLADSFLEFGSNRTEAAEQALRRVQTIRDTAQRIASAPHRGKAHDDLVPGLRHLTLDRAIYWFLIEEEQSRVRVVAIFYGSQHHQRKMLLRLLEDLPKG</sequence>
<accession>A0A2P8F793</accession>